<proteinExistence type="predicted"/>
<sequence>MVESAKEYLEFADVVYANDVGREGVGFGSDTTAGILLKKDGKIDEIKLMRKIEAAELILDAATSMLGSDRSAIR</sequence>
<dbReference type="EMBL" id="NDWU01000016">
    <property type="protein sequence ID" value="PUA31492.1"/>
    <property type="molecule type" value="Genomic_DNA"/>
</dbReference>
<gene>
    <name evidence="2" type="ORF">B9J98_05945</name>
</gene>
<dbReference type="InterPro" id="IPR035929">
    <property type="entry name" value="CoaB-like_sf"/>
</dbReference>
<evidence type="ECO:0000313" key="3">
    <source>
        <dbReference type="Proteomes" id="UP000244066"/>
    </source>
</evidence>
<accession>A0A2R7Y3T6</accession>
<dbReference type="Gene3D" id="3.40.50.10300">
    <property type="entry name" value="CoaB-like"/>
    <property type="match status" value="1"/>
</dbReference>
<organism evidence="2 3">
    <name type="scientific">Candidatus Terraquivivens tikiterensis</name>
    <dbReference type="NCBI Taxonomy" id="1980982"/>
    <lineage>
        <taxon>Archaea</taxon>
        <taxon>Nitrososphaerota</taxon>
        <taxon>Candidatus Wolframiiraptoraceae</taxon>
        <taxon>Candidatus Terraquivivens</taxon>
    </lineage>
</organism>
<name>A0A2R7Y3T6_9ARCH</name>
<comment type="caution">
    <text evidence="2">The sequence shown here is derived from an EMBL/GenBank/DDBJ whole genome shotgun (WGS) entry which is preliminary data.</text>
</comment>
<evidence type="ECO:0000313" key="2">
    <source>
        <dbReference type="EMBL" id="PUA31492.1"/>
    </source>
</evidence>
<evidence type="ECO:0000259" key="1">
    <source>
        <dbReference type="Pfam" id="PF04127"/>
    </source>
</evidence>
<reference evidence="2 3" key="1">
    <citation type="submission" date="2017-04" db="EMBL/GenBank/DDBJ databases">
        <title>Draft Aigarchaeota genome from a New Zealand hot spring.</title>
        <authorList>
            <person name="Reysenbach A.-L."/>
            <person name="Donaho J.A."/>
            <person name="Gerhart J."/>
            <person name="Kelley J.F."/>
            <person name="Kouba K."/>
            <person name="Podar M."/>
            <person name="Stott M."/>
        </authorList>
    </citation>
    <scope>NUCLEOTIDE SEQUENCE [LARGE SCALE GENOMIC DNA]</scope>
    <source>
        <strain evidence="2">NZ13_MG1</strain>
    </source>
</reference>
<protein>
    <recommendedName>
        <fullName evidence="1">DNA/pantothenate metabolism flavoprotein C-terminal domain-containing protein</fullName>
    </recommendedName>
</protein>
<dbReference type="Pfam" id="PF04127">
    <property type="entry name" value="DFP"/>
    <property type="match status" value="1"/>
</dbReference>
<dbReference type="AlphaFoldDB" id="A0A2R7Y3T6"/>
<feature type="domain" description="DNA/pantothenate metabolism flavoprotein C-terminal" evidence="1">
    <location>
        <begin position="11"/>
        <end position="63"/>
    </location>
</feature>
<dbReference type="Proteomes" id="UP000244066">
    <property type="component" value="Unassembled WGS sequence"/>
</dbReference>
<dbReference type="SUPFAM" id="SSF102645">
    <property type="entry name" value="CoaB-like"/>
    <property type="match status" value="1"/>
</dbReference>
<dbReference type="InterPro" id="IPR007085">
    <property type="entry name" value="DNA/pantothenate-metab_flavo_C"/>
</dbReference>